<gene>
    <name evidence="1" type="ORF">SteCoe_21552</name>
</gene>
<keyword evidence="2" id="KW-1185">Reference proteome</keyword>
<evidence type="ECO:0000313" key="2">
    <source>
        <dbReference type="Proteomes" id="UP000187209"/>
    </source>
</evidence>
<accession>A0A1R2BPB1</accession>
<dbReference type="EMBL" id="MPUH01000514">
    <property type="protein sequence ID" value="OMJ78577.1"/>
    <property type="molecule type" value="Genomic_DNA"/>
</dbReference>
<dbReference type="Proteomes" id="UP000187209">
    <property type="component" value="Unassembled WGS sequence"/>
</dbReference>
<protein>
    <submittedName>
        <fullName evidence="1">Uncharacterized protein</fullName>
    </submittedName>
</protein>
<name>A0A1R2BPB1_9CILI</name>
<dbReference type="AlphaFoldDB" id="A0A1R2BPB1"/>
<proteinExistence type="predicted"/>
<organism evidence="1 2">
    <name type="scientific">Stentor coeruleus</name>
    <dbReference type="NCBI Taxonomy" id="5963"/>
    <lineage>
        <taxon>Eukaryota</taxon>
        <taxon>Sar</taxon>
        <taxon>Alveolata</taxon>
        <taxon>Ciliophora</taxon>
        <taxon>Postciliodesmatophora</taxon>
        <taxon>Heterotrichea</taxon>
        <taxon>Heterotrichida</taxon>
        <taxon>Stentoridae</taxon>
        <taxon>Stentor</taxon>
    </lineage>
</organism>
<reference evidence="1 2" key="1">
    <citation type="submission" date="2016-11" db="EMBL/GenBank/DDBJ databases">
        <title>The macronuclear genome of Stentor coeruleus: a giant cell with tiny introns.</title>
        <authorList>
            <person name="Slabodnick M."/>
            <person name="Ruby J.G."/>
            <person name="Reiff S.B."/>
            <person name="Swart E.C."/>
            <person name="Gosai S."/>
            <person name="Prabakaran S."/>
            <person name="Witkowska E."/>
            <person name="Larue G.E."/>
            <person name="Fisher S."/>
            <person name="Freeman R.M."/>
            <person name="Gunawardena J."/>
            <person name="Chu W."/>
            <person name="Stover N.A."/>
            <person name="Gregory B.D."/>
            <person name="Nowacki M."/>
            <person name="Derisi J."/>
            <person name="Roy S.W."/>
            <person name="Marshall W.F."/>
            <person name="Sood P."/>
        </authorList>
    </citation>
    <scope>NUCLEOTIDE SEQUENCE [LARGE SCALE GENOMIC DNA]</scope>
    <source>
        <strain evidence="1">WM001</strain>
    </source>
</reference>
<comment type="caution">
    <text evidence="1">The sequence shown here is derived from an EMBL/GenBank/DDBJ whole genome shotgun (WGS) entry which is preliminary data.</text>
</comment>
<sequence length="335" mass="38646">MCKYMKYNKSSDKLMKKADFPSKPIKKAKSPTKEDDCIFKFETSFFKILHKISKIISIYIQIPDTIISGYGFNTPTLFTTDSITGELIINEGLTKEAIEESFIYFAEQENEQSFPIAIFKTGISTDQDHCKVLFNPRECMIKWEETCSTGKAVQRYLRNGNTLAIIKATWDSVNSRLQAYEIVKHKNIKTAHEAIKKSASSLKRNSILNEMTTKANRDLFQVLENDKDLSSTAYVLTSLERKMMYIVNLFERYFLRDNNLKIISLDADWIEDEQGKLNLISVKKYRIGEVEVFKSSITLFNIPKVEVSNFVPNKPRQAINLRKKMSGSSMKSFFQ</sequence>
<evidence type="ECO:0000313" key="1">
    <source>
        <dbReference type="EMBL" id="OMJ78577.1"/>
    </source>
</evidence>